<accession>A0A1I0QUV5</accession>
<proteinExistence type="predicted"/>
<feature type="compositionally biased region" description="Basic and acidic residues" evidence="1">
    <location>
        <begin position="79"/>
        <end position="96"/>
    </location>
</feature>
<organism evidence="3 4">
    <name type="scientific">Halobacterium jilantaiense</name>
    <dbReference type="NCBI Taxonomy" id="355548"/>
    <lineage>
        <taxon>Archaea</taxon>
        <taxon>Methanobacteriati</taxon>
        <taxon>Methanobacteriota</taxon>
        <taxon>Stenosarchaea group</taxon>
        <taxon>Halobacteria</taxon>
        <taxon>Halobacteriales</taxon>
        <taxon>Halobacteriaceae</taxon>
        <taxon>Halobacterium</taxon>
    </lineage>
</organism>
<dbReference type="STRING" id="355548.SAMN04487945_3009"/>
<keyword evidence="2" id="KW-0812">Transmembrane</keyword>
<keyword evidence="4" id="KW-1185">Reference proteome</keyword>
<dbReference type="AlphaFoldDB" id="A0A1I0QUV5"/>
<keyword evidence="2" id="KW-1133">Transmembrane helix</keyword>
<feature type="transmembrane region" description="Helical" evidence="2">
    <location>
        <begin position="44"/>
        <end position="63"/>
    </location>
</feature>
<dbReference type="EMBL" id="FOJA01000001">
    <property type="protein sequence ID" value="SEW31241.1"/>
    <property type="molecule type" value="Genomic_DNA"/>
</dbReference>
<protein>
    <submittedName>
        <fullName evidence="3">Uncharacterized protein</fullName>
    </submittedName>
</protein>
<dbReference type="RefSeq" id="WP_089670284.1">
    <property type="nucleotide sequence ID" value="NZ_FOJA01000001.1"/>
</dbReference>
<name>A0A1I0QUV5_9EURY</name>
<evidence type="ECO:0000256" key="2">
    <source>
        <dbReference type="SAM" id="Phobius"/>
    </source>
</evidence>
<evidence type="ECO:0000313" key="4">
    <source>
        <dbReference type="Proteomes" id="UP000198518"/>
    </source>
</evidence>
<feature type="region of interest" description="Disordered" evidence="1">
    <location>
        <begin position="72"/>
        <end position="96"/>
    </location>
</feature>
<feature type="transmembrane region" description="Helical" evidence="2">
    <location>
        <begin position="12"/>
        <end position="32"/>
    </location>
</feature>
<evidence type="ECO:0000256" key="1">
    <source>
        <dbReference type="SAM" id="MobiDB-lite"/>
    </source>
</evidence>
<evidence type="ECO:0000313" key="3">
    <source>
        <dbReference type="EMBL" id="SEW31241.1"/>
    </source>
</evidence>
<keyword evidence="2" id="KW-0472">Membrane</keyword>
<sequence length="96" mass="9862">MSNAALRRTIRRTGAVVVFALGVLTMAFVQWLTAQGIPPDFRSVLVPLLFLGPLVYLAGSFLVGGLATLEAGAGADGGGNRESRDGGSEGSADRAE</sequence>
<dbReference type="Proteomes" id="UP000198518">
    <property type="component" value="Unassembled WGS sequence"/>
</dbReference>
<gene>
    <name evidence="3" type="ORF">SAMN04487945_3009</name>
</gene>
<reference evidence="3 4" key="1">
    <citation type="submission" date="2016-10" db="EMBL/GenBank/DDBJ databases">
        <authorList>
            <person name="de Groot N.N."/>
        </authorList>
    </citation>
    <scope>NUCLEOTIDE SEQUENCE [LARGE SCALE GENOMIC DNA]</scope>
    <source>
        <strain evidence="3 4">CGMCC 1.5337</strain>
    </source>
</reference>